<feature type="compositionally biased region" description="Pro residues" evidence="8">
    <location>
        <begin position="174"/>
        <end position="185"/>
    </location>
</feature>
<keyword evidence="2" id="KW-0479">Metal-binding</keyword>
<keyword evidence="7" id="KW-0539">Nucleus</keyword>
<dbReference type="InterPro" id="IPR051615">
    <property type="entry name" value="Transcr_Regulatory_Elem"/>
</dbReference>
<accession>A0A9W9TEI2</accession>
<feature type="compositionally biased region" description="Low complexity" evidence="8">
    <location>
        <begin position="186"/>
        <end position="197"/>
    </location>
</feature>
<reference evidence="10" key="1">
    <citation type="submission" date="2022-11" db="EMBL/GenBank/DDBJ databases">
        <authorList>
            <person name="Petersen C."/>
        </authorList>
    </citation>
    <scope>NUCLEOTIDE SEQUENCE</scope>
    <source>
        <strain evidence="10">IBT 19713</strain>
    </source>
</reference>
<feature type="domain" description="Zn(2)-C6 fungal-type" evidence="9">
    <location>
        <begin position="13"/>
        <end position="43"/>
    </location>
</feature>
<evidence type="ECO:0000259" key="9">
    <source>
        <dbReference type="PROSITE" id="PS50048"/>
    </source>
</evidence>
<comment type="caution">
    <text evidence="10">The sequence shown here is derived from an EMBL/GenBank/DDBJ whole genome shotgun (WGS) entry which is preliminary data.</text>
</comment>
<dbReference type="InterPro" id="IPR001138">
    <property type="entry name" value="Zn2Cys6_DnaBD"/>
</dbReference>
<sequence length="395" mass="43686">MTGETTNSSRRIACKLCRDRKVRCDGQQPSCQRCLRAGETCVYTPTSCPTKADLLQTIESLRARLGKCPFQLIRFDSGLTSLSCLDMTETSLLRQQQMLKGSPHLTPPMPESAMSLEYANCLDPCLPSPRSSGDPLLGPDPTNSSFFHSYVPHNPRLQHVGPQSDSLPFSVDAPLPPPPPLPSPTTAPRRSSTSHSHIPPLREIRALNSAPGSSYLPPLSSLPQTAPEHDDPHHQERQRMLSSFTGFATAAFSTQAEIAGIGSVVAEYLAWVRKTPGRMGQGAAADANWMGVLETLEMRVREVHDMAETRNWAAWEGMMNDMPRTEALEGVLHTCEGQVHERTEKIRRFFQECYDVNSALSEQMIDHKAEPRPPQWAWLDYGPDIPGQTQGRAHG</sequence>
<evidence type="ECO:0000256" key="7">
    <source>
        <dbReference type="ARBA" id="ARBA00023242"/>
    </source>
</evidence>
<dbReference type="AlphaFoldDB" id="A0A9W9TEI2"/>
<evidence type="ECO:0000256" key="8">
    <source>
        <dbReference type="SAM" id="MobiDB-lite"/>
    </source>
</evidence>
<keyword evidence="4" id="KW-0805">Transcription regulation</keyword>
<dbReference type="Gene3D" id="4.10.240.10">
    <property type="entry name" value="Zn(2)-C6 fungal-type DNA-binding domain"/>
    <property type="match status" value="1"/>
</dbReference>
<feature type="compositionally biased region" description="Low complexity" evidence="8">
    <location>
        <begin position="211"/>
        <end position="223"/>
    </location>
</feature>
<dbReference type="PROSITE" id="PS50048">
    <property type="entry name" value="ZN2_CY6_FUNGAL_2"/>
    <property type="match status" value="1"/>
</dbReference>
<evidence type="ECO:0000256" key="2">
    <source>
        <dbReference type="ARBA" id="ARBA00022723"/>
    </source>
</evidence>
<dbReference type="SMART" id="SM00066">
    <property type="entry name" value="GAL4"/>
    <property type="match status" value="1"/>
</dbReference>
<evidence type="ECO:0000256" key="1">
    <source>
        <dbReference type="ARBA" id="ARBA00004123"/>
    </source>
</evidence>
<keyword evidence="3" id="KW-0862">Zinc</keyword>
<dbReference type="Proteomes" id="UP001150941">
    <property type="component" value="Unassembled WGS sequence"/>
</dbReference>
<dbReference type="GeneID" id="83205302"/>
<keyword evidence="11" id="KW-1185">Reference proteome</keyword>
<dbReference type="GO" id="GO:0008270">
    <property type="term" value="F:zinc ion binding"/>
    <property type="evidence" value="ECO:0007669"/>
    <property type="project" value="InterPro"/>
</dbReference>
<evidence type="ECO:0000313" key="10">
    <source>
        <dbReference type="EMBL" id="KAJ5219499.1"/>
    </source>
</evidence>
<dbReference type="SUPFAM" id="SSF57701">
    <property type="entry name" value="Zn2/Cys6 DNA-binding domain"/>
    <property type="match status" value="1"/>
</dbReference>
<keyword evidence="6" id="KW-0804">Transcription</keyword>
<dbReference type="PROSITE" id="PS00463">
    <property type="entry name" value="ZN2_CY6_FUNGAL_1"/>
    <property type="match status" value="1"/>
</dbReference>
<evidence type="ECO:0000256" key="5">
    <source>
        <dbReference type="ARBA" id="ARBA00023125"/>
    </source>
</evidence>
<feature type="compositionally biased region" description="Basic and acidic residues" evidence="8">
    <location>
        <begin position="227"/>
        <end position="237"/>
    </location>
</feature>
<evidence type="ECO:0000256" key="6">
    <source>
        <dbReference type="ARBA" id="ARBA00023163"/>
    </source>
</evidence>
<dbReference type="PANTHER" id="PTHR31313:SF81">
    <property type="entry name" value="TY1 ENHANCER ACTIVATOR"/>
    <property type="match status" value="1"/>
</dbReference>
<name>A0A9W9TEI2_9EURO</name>
<proteinExistence type="predicted"/>
<gene>
    <name evidence="10" type="ORF">N7468_008703</name>
</gene>
<dbReference type="Pfam" id="PF00172">
    <property type="entry name" value="Zn_clus"/>
    <property type="match status" value="1"/>
</dbReference>
<keyword evidence="5" id="KW-0238">DNA-binding</keyword>
<organism evidence="10 11">
    <name type="scientific">Penicillium chermesinum</name>
    <dbReference type="NCBI Taxonomy" id="63820"/>
    <lineage>
        <taxon>Eukaryota</taxon>
        <taxon>Fungi</taxon>
        <taxon>Dikarya</taxon>
        <taxon>Ascomycota</taxon>
        <taxon>Pezizomycotina</taxon>
        <taxon>Eurotiomycetes</taxon>
        <taxon>Eurotiomycetidae</taxon>
        <taxon>Eurotiales</taxon>
        <taxon>Aspergillaceae</taxon>
        <taxon>Penicillium</taxon>
    </lineage>
</organism>
<feature type="region of interest" description="Disordered" evidence="8">
    <location>
        <begin position="147"/>
        <end position="237"/>
    </location>
</feature>
<evidence type="ECO:0000256" key="4">
    <source>
        <dbReference type="ARBA" id="ARBA00023015"/>
    </source>
</evidence>
<dbReference type="GO" id="GO:0000981">
    <property type="term" value="F:DNA-binding transcription factor activity, RNA polymerase II-specific"/>
    <property type="evidence" value="ECO:0007669"/>
    <property type="project" value="InterPro"/>
</dbReference>
<feature type="region of interest" description="Disordered" evidence="8">
    <location>
        <begin position="375"/>
        <end position="395"/>
    </location>
</feature>
<dbReference type="InterPro" id="IPR036864">
    <property type="entry name" value="Zn2-C6_fun-type_DNA-bd_sf"/>
</dbReference>
<reference evidence="10" key="2">
    <citation type="journal article" date="2023" name="IMA Fungus">
        <title>Comparative genomic study of the Penicillium genus elucidates a diverse pangenome and 15 lateral gene transfer events.</title>
        <authorList>
            <person name="Petersen C."/>
            <person name="Sorensen T."/>
            <person name="Nielsen M.R."/>
            <person name="Sondergaard T.E."/>
            <person name="Sorensen J.L."/>
            <person name="Fitzpatrick D.A."/>
            <person name="Frisvad J.C."/>
            <person name="Nielsen K.L."/>
        </authorList>
    </citation>
    <scope>NUCLEOTIDE SEQUENCE</scope>
    <source>
        <strain evidence="10">IBT 19713</strain>
    </source>
</reference>
<dbReference type="OrthoDB" id="4296327at2759"/>
<dbReference type="EMBL" id="JAPQKS010000007">
    <property type="protein sequence ID" value="KAJ5219499.1"/>
    <property type="molecule type" value="Genomic_DNA"/>
</dbReference>
<dbReference type="GO" id="GO:0005634">
    <property type="term" value="C:nucleus"/>
    <property type="evidence" value="ECO:0007669"/>
    <property type="project" value="UniProtKB-SubCell"/>
</dbReference>
<dbReference type="RefSeq" id="XP_058326329.1">
    <property type="nucleotide sequence ID" value="XM_058477999.1"/>
</dbReference>
<protein>
    <recommendedName>
        <fullName evidence="9">Zn(2)-C6 fungal-type domain-containing protein</fullName>
    </recommendedName>
</protein>
<evidence type="ECO:0000313" key="11">
    <source>
        <dbReference type="Proteomes" id="UP001150941"/>
    </source>
</evidence>
<dbReference type="GO" id="GO:0003677">
    <property type="term" value="F:DNA binding"/>
    <property type="evidence" value="ECO:0007669"/>
    <property type="project" value="UniProtKB-KW"/>
</dbReference>
<dbReference type="CDD" id="cd00067">
    <property type="entry name" value="GAL4"/>
    <property type="match status" value="1"/>
</dbReference>
<comment type="subcellular location">
    <subcellularLocation>
        <location evidence="1">Nucleus</location>
    </subcellularLocation>
</comment>
<evidence type="ECO:0000256" key="3">
    <source>
        <dbReference type="ARBA" id="ARBA00022833"/>
    </source>
</evidence>
<dbReference type="PANTHER" id="PTHR31313">
    <property type="entry name" value="TY1 ENHANCER ACTIVATOR"/>
    <property type="match status" value="1"/>
</dbReference>